<dbReference type="Proteomes" id="UP001567538">
    <property type="component" value="Unassembled WGS sequence"/>
</dbReference>
<dbReference type="EMBL" id="JBEAFC010000007">
    <property type="protein sequence ID" value="KAL1549668.1"/>
    <property type="molecule type" value="Genomic_DNA"/>
</dbReference>
<evidence type="ECO:0000313" key="2">
    <source>
        <dbReference type="EMBL" id="KAL1549668.1"/>
    </source>
</evidence>
<reference evidence="2 3" key="1">
    <citation type="submission" date="2024-06" db="EMBL/GenBank/DDBJ databases">
        <title>A chromosome level genome sequence of Diviner's sage (Salvia divinorum).</title>
        <authorList>
            <person name="Ford S.A."/>
            <person name="Ro D.-K."/>
            <person name="Ness R.W."/>
            <person name="Phillips M.A."/>
        </authorList>
    </citation>
    <scope>NUCLEOTIDE SEQUENCE [LARGE SCALE GENOMIC DNA]</scope>
    <source>
        <strain evidence="2">SAF-2024a</strain>
        <tissue evidence="2">Leaf</tissue>
    </source>
</reference>
<evidence type="ECO:0000313" key="3">
    <source>
        <dbReference type="Proteomes" id="UP001567538"/>
    </source>
</evidence>
<gene>
    <name evidence="2" type="ORF">AAHA92_17743</name>
</gene>
<evidence type="ECO:0000256" key="1">
    <source>
        <dbReference type="SAM" id="Phobius"/>
    </source>
</evidence>
<keyword evidence="1" id="KW-1133">Transmembrane helix</keyword>
<comment type="caution">
    <text evidence="2">The sequence shown here is derived from an EMBL/GenBank/DDBJ whole genome shotgun (WGS) entry which is preliminary data.</text>
</comment>
<sequence length="72" mass="7403">MASPAVSRALPVAARLSRCCHLLFLSSLEERSLRLDRSPLCHASPLAAGGVCVLLVSGCVAAVGLTSTRRGA</sequence>
<keyword evidence="1" id="KW-0472">Membrane</keyword>
<accession>A0ABD1H2Z0</accession>
<feature type="transmembrane region" description="Helical" evidence="1">
    <location>
        <begin position="46"/>
        <end position="66"/>
    </location>
</feature>
<proteinExistence type="predicted"/>
<keyword evidence="1" id="KW-0812">Transmembrane</keyword>
<organism evidence="2 3">
    <name type="scientific">Salvia divinorum</name>
    <name type="common">Maria pastora</name>
    <name type="synonym">Diviner's sage</name>
    <dbReference type="NCBI Taxonomy" id="28513"/>
    <lineage>
        <taxon>Eukaryota</taxon>
        <taxon>Viridiplantae</taxon>
        <taxon>Streptophyta</taxon>
        <taxon>Embryophyta</taxon>
        <taxon>Tracheophyta</taxon>
        <taxon>Spermatophyta</taxon>
        <taxon>Magnoliopsida</taxon>
        <taxon>eudicotyledons</taxon>
        <taxon>Gunneridae</taxon>
        <taxon>Pentapetalae</taxon>
        <taxon>asterids</taxon>
        <taxon>lamiids</taxon>
        <taxon>Lamiales</taxon>
        <taxon>Lamiaceae</taxon>
        <taxon>Nepetoideae</taxon>
        <taxon>Mentheae</taxon>
        <taxon>Salviinae</taxon>
        <taxon>Salvia</taxon>
        <taxon>Salvia subgen. Calosphace</taxon>
    </lineage>
</organism>
<name>A0ABD1H2Z0_SALDI</name>
<protein>
    <submittedName>
        <fullName evidence="2">Uncharacterized protein</fullName>
    </submittedName>
</protein>
<keyword evidence="3" id="KW-1185">Reference proteome</keyword>
<dbReference type="AlphaFoldDB" id="A0ABD1H2Z0"/>